<organism evidence="2 3">
    <name type="scientific">Ephemerocybe angulata</name>
    <dbReference type="NCBI Taxonomy" id="980116"/>
    <lineage>
        <taxon>Eukaryota</taxon>
        <taxon>Fungi</taxon>
        <taxon>Dikarya</taxon>
        <taxon>Basidiomycota</taxon>
        <taxon>Agaricomycotina</taxon>
        <taxon>Agaricomycetes</taxon>
        <taxon>Agaricomycetidae</taxon>
        <taxon>Agaricales</taxon>
        <taxon>Agaricineae</taxon>
        <taxon>Psathyrellaceae</taxon>
        <taxon>Ephemerocybe</taxon>
    </lineage>
</organism>
<feature type="region of interest" description="Disordered" evidence="1">
    <location>
        <begin position="192"/>
        <end position="235"/>
    </location>
</feature>
<evidence type="ECO:0000313" key="3">
    <source>
        <dbReference type="Proteomes" id="UP000521943"/>
    </source>
</evidence>
<proteinExistence type="predicted"/>
<dbReference type="EMBL" id="JACGCI010000136">
    <property type="protein sequence ID" value="KAF6743769.1"/>
    <property type="molecule type" value="Genomic_DNA"/>
</dbReference>
<name>A0A8H6HB22_9AGAR</name>
<comment type="caution">
    <text evidence="2">The sequence shown here is derived from an EMBL/GenBank/DDBJ whole genome shotgun (WGS) entry which is preliminary data.</text>
</comment>
<dbReference type="Proteomes" id="UP000521943">
    <property type="component" value="Unassembled WGS sequence"/>
</dbReference>
<protein>
    <submittedName>
        <fullName evidence="2">Uncharacterized protein</fullName>
    </submittedName>
</protein>
<keyword evidence="3" id="KW-1185">Reference proteome</keyword>
<evidence type="ECO:0000313" key="2">
    <source>
        <dbReference type="EMBL" id="KAF6743769.1"/>
    </source>
</evidence>
<accession>A0A8H6HB22</accession>
<sequence>MAVEIIGSVVVSVVKDSGIVGYAWDSWWAGVPRSPHSGRLPCIDYWVLVLVTRVLPKFFDAWLERRHQLAYYDLMCHSPSVLLNSSLEEIAAADKVAERPPKLFKTVQEADAAAKVLEEEHKMALADFAMSMIELDKEPDEDDDAQDMVIAEGVPFLGRLDIDSKLEDPEPDTAAPVQDVVDELSLSQLVEPSTTPWPAQKVLPVNNDTSPGYSGTQFRNDSMQTDSDASFGADGDPGNVALDSLDIIDSLAFLKELKLNSPSPAAASPLSGLHASPSPAAAATTMTLPVLSPHSNMKASDMMEIQCAEDVWLQAIRTGLNAGLTQADLADMLSLSILQS</sequence>
<reference evidence="2 3" key="1">
    <citation type="submission" date="2020-07" db="EMBL/GenBank/DDBJ databases">
        <title>Comparative genomics of pyrophilous fungi reveals a link between fire events and developmental genes.</title>
        <authorList>
            <consortium name="DOE Joint Genome Institute"/>
            <person name="Steindorff A.S."/>
            <person name="Carver A."/>
            <person name="Calhoun S."/>
            <person name="Stillman K."/>
            <person name="Liu H."/>
            <person name="Lipzen A."/>
            <person name="Pangilinan J."/>
            <person name="Labutti K."/>
            <person name="Bruns T.D."/>
            <person name="Grigoriev I.V."/>
        </authorList>
    </citation>
    <scope>NUCLEOTIDE SEQUENCE [LARGE SCALE GENOMIC DNA]</scope>
    <source>
        <strain evidence="2 3">CBS 144469</strain>
    </source>
</reference>
<gene>
    <name evidence="2" type="ORF">DFP72DRAFT_858410</name>
</gene>
<evidence type="ECO:0000256" key="1">
    <source>
        <dbReference type="SAM" id="MobiDB-lite"/>
    </source>
</evidence>
<dbReference type="AlphaFoldDB" id="A0A8H6HB22"/>
<feature type="compositionally biased region" description="Polar residues" evidence="1">
    <location>
        <begin position="206"/>
        <end position="228"/>
    </location>
</feature>